<dbReference type="AlphaFoldDB" id="A0AAI8YIE2"/>
<dbReference type="Proteomes" id="UP001295740">
    <property type="component" value="Unassembled WGS sequence"/>
</dbReference>
<organism evidence="2 3">
    <name type="scientific">Anthostomella pinea</name>
    <dbReference type="NCBI Taxonomy" id="933095"/>
    <lineage>
        <taxon>Eukaryota</taxon>
        <taxon>Fungi</taxon>
        <taxon>Dikarya</taxon>
        <taxon>Ascomycota</taxon>
        <taxon>Pezizomycotina</taxon>
        <taxon>Sordariomycetes</taxon>
        <taxon>Xylariomycetidae</taxon>
        <taxon>Xylariales</taxon>
        <taxon>Xylariaceae</taxon>
        <taxon>Anthostomella</taxon>
    </lineage>
</organism>
<protein>
    <submittedName>
        <fullName evidence="2">Uu.00g132600.m01.CDS01</fullName>
    </submittedName>
</protein>
<comment type="caution">
    <text evidence="2">The sequence shown here is derived from an EMBL/GenBank/DDBJ whole genome shotgun (WGS) entry which is preliminary data.</text>
</comment>
<keyword evidence="3" id="KW-1185">Reference proteome</keyword>
<feature type="chain" id="PRO_5042589903" evidence="1">
    <location>
        <begin position="22"/>
        <end position="121"/>
    </location>
</feature>
<evidence type="ECO:0000256" key="1">
    <source>
        <dbReference type="SAM" id="SignalP"/>
    </source>
</evidence>
<accession>A0AAI8YIE2</accession>
<proteinExistence type="predicted"/>
<evidence type="ECO:0000313" key="3">
    <source>
        <dbReference type="Proteomes" id="UP001295740"/>
    </source>
</evidence>
<keyword evidence="1" id="KW-0732">Signal</keyword>
<dbReference type="EMBL" id="CAUWAG010000007">
    <property type="protein sequence ID" value="CAJ2505866.1"/>
    <property type="molecule type" value="Genomic_DNA"/>
</dbReference>
<sequence length="121" mass="13204">MFFIRGLLVLTGSMLMTITAADNCYGMAYENKEPGVCEGQELAWVMQSGEGQSPCVLLNQPAQCGMVSRWESTGGHCTLSYYQGGCDTIPVGYQICSDSNGPFQTNFTHFQVECVDPDSNH</sequence>
<evidence type="ECO:0000313" key="2">
    <source>
        <dbReference type="EMBL" id="CAJ2505866.1"/>
    </source>
</evidence>
<reference evidence="2" key="1">
    <citation type="submission" date="2023-10" db="EMBL/GenBank/DDBJ databases">
        <authorList>
            <person name="Hackl T."/>
        </authorList>
    </citation>
    <scope>NUCLEOTIDE SEQUENCE</scope>
</reference>
<feature type="signal peptide" evidence="1">
    <location>
        <begin position="1"/>
        <end position="21"/>
    </location>
</feature>
<name>A0AAI8YIE2_9PEZI</name>
<gene>
    <name evidence="2" type="ORF">KHLLAP_LOCUS6334</name>
</gene>